<feature type="region of interest" description="Disordered" evidence="1">
    <location>
        <begin position="1"/>
        <end position="30"/>
    </location>
</feature>
<feature type="compositionally biased region" description="Low complexity" evidence="1">
    <location>
        <begin position="58"/>
        <end position="81"/>
    </location>
</feature>
<feature type="non-terminal residue" evidence="2">
    <location>
        <position position="169"/>
    </location>
</feature>
<reference evidence="3" key="1">
    <citation type="journal article" date="2019" name="Curr. Biol.">
        <title>Genome Sequence of Striga asiatica Provides Insight into the Evolution of Plant Parasitism.</title>
        <authorList>
            <person name="Yoshida S."/>
            <person name="Kim S."/>
            <person name="Wafula E.K."/>
            <person name="Tanskanen J."/>
            <person name="Kim Y.M."/>
            <person name="Honaas L."/>
            <person name="Yang Z."/>
            <person name="Spallek T."/>
            <person name="Conn C.E."/>
            <person name="Ichihashi Y."/>
            <person name="Cheong K."/>
            <person name="Cui S."/>
            <person name="Der J.P."/>
            <person name="Gundlach H."/>
            <person name="Jiao Y."/>
            <person name="Hori C."/>
            <person name="Ishida J.K."/>
            <person name="Kasahara H."/>
            <person name="Kiba T."/>
            <person name="Kim M.S."/>
            <person name="Koo N."/>
            <person name="Laohavisit A."/>
            <person name="Lee Y.H."/>
            <person name="Lumba S."/>
            <person name="McCourt P."/>
            <person name="Mortimer J.C."/>
            <person name="Mutuku J.M."/>
            <person name="Nomura T."/>
            <person name="Sasaki-Sekimoto Y."/>
            <person name="Seto Y."/>
            <person name="Wang Y."/>
            <person name="Wakatake T."/>
            <person name="Sakakibara H."/>
            <person name="Demura T."/>
            <person name="Yamaguchi S."/>
            <person name="Yoneyama K."/>
            <person name="Manabe R.I."/>
            <person name="Nelson D.C."/>
            <person name="Schulman A.H."/>
            <person name="Timko M.P."/>
            <person name="dePamphilis C.W."/>
            <person name="Choi D."/>
            <person name="Shirasu K."/>
        </authorList>
    </citation>
    <scope>NUCLEOTIDE SEQUENCE [LARGE SCALE GENOMIC DNA]</scope>
    <source>
        <strain evidence="3">cv. UVA1</strain>
    </source>
</reference>
<dbReference type="OrthoDB" id="1749064at2759"/>
<feature type="region of interest" description="Disordered" evidence="1">
    <location>
        <begin position="46"/>
        <end position="81"/>
    </location>
</feature>
<feature type="compositionally biased region" description="Basic and acidic residues" evidence="1">
    <location>
        <begin position="21"/>
        <end position="30"/>
    </location>
</feature>
<sequence length="169" mass="18335">MKQQKLTIVTNKKNSKMPSTKAKEDSQTFEIPKPDYIHVRVRRSQATNSHNLTERTNFHSSSTNASSRRRTNPTATPTRTSPGMMAAILKISTTALQVAANAPPPPPPLFLPLGLVRELTIFANHCSLVRGRPNVLILVLLWVDLAGRPTTAAAASTVGMVADDEAAID</sequence>
<keyword evidence="2" id="KW-0238">DNA-binding</keyword>
<evidence type="ECO:0000313" key="2">
    <source>
        <dbReference type="EMBL" id="GER50413.1"/>
    </source>
</evidence>
<name>A0A5A7QYC4_STRAF</name>
<keyword evidence="3" id="KW-1185">Reference proteome</keyword>
<evidence type="ECO:0000256" key="1">
    <source>
        <dbReference type="SAM" id="MobiDB-lite"/>
    </source>
</evidence>
<dbReference type="EMBL" id="BKCP01009181">
    <property type="protein sequence ID" value="GER50413.1"/>
    <property type="molecule type" value="Genomic_DNA"/>
</dbReference>
<dbReference type="AlphaFoldDB" id="A0A5A7QYC4"/>
<organism evidence="2 3">
    <name type="scientific">Striga asiatica</name>
    <name type="common">Asiatic witchweed</name>
    <name type="synonym">Buchnera asiatica</name>
    <dbReference type="NCBI Taxonomy" id="4170"/>
    <lineage>
        <taxon>Eukaryota</taxon>
        <taxon>Viridiplantae</taxon>
        <taxon>Streptophyta</taxon>
        <taxon>Embryophyta</taxon>
        <taxon>Tracheophyta</taxon>
        <taxon>Spermatophyta</taxon>
        <taxon>Magnoliopsida</taxon>
        <taxon>eudicotyledons</taxon>
        <taxon>Gunneridae</taxon>
        <taxon>Pentapetalae</taxon>
        <taxon>asterids</taxon>
        <taxon>lamiids</taxon>
        <taxon>Lamiales</taxon>
        <taxon>Orobanchaceae</taxon>
        <taxon>Buchnereae</taxon>
        <taxon>Striga</taxon>
    </lineage>
</organism>
<gene>
    <name evidence="2" type="ORF">STAS_27721</name>
</gene>
<protein>
    <submittedName>
        <fullName evidence="2">Basic helix-loop-helix (BHLH) DNA-bindingsuperfamily protein</fullName>
    </submittedName>
</protein>
<evidence type="ECO:0000313" key="3">
    <source>
        <dbReference type="Proteomes" id="UP000325081"/>
    </source>
</evidence>
<dbReference type="Proteomes" id="UP000325081">
    <property type="component" value="Unassembled WGS sequence"/>
</dbReference>
<dbReference type="GO" id="GO:0003677">
    <property type="term" value="F:DNA binding"/>
    <property type="evidence" value="ECO:0007669"/>
    <property type="project" value="UniProtKB-KW"/>
</dbReference>
<feature type="compositionally biased region" description="Polar residues" evidence="1">
    <location>
        <begin position="1"/>
        <end position="18"/>
    </location>
</feature>
<accession>A0A5A7QYC4</accession>
<comment type="caution">
    <text evidence="2">The sequence shown here is derived from an EMBL/GenBank/DDBJ whole genome shotgun (WGS) entry which is preliminary data.</text>
</comment>
<proteinExistence type="predicted"/>